<dbReference type="RefSeq" id="WP_062163651.1">
    <property type="nucleotide sequence ID" value="NZ_AP014690.1"/>
</dbReference>
<evidence type="ECO:0000313" key="1">
    <source>
        <dbReference type="EMBL" id="GEL52708.1"/>
    </source>
</evidence>
<dbReference type="AlphaFoldDB" id="A0AAN4U1Z5"/>
<keyword evidence="2" id="KW-1185">Reference proteome</keyword>
<accession>A0AAN4U1Z5</accession>
<dbReference type="EMBL" id="BJVS01000002">
    <property type="protein sequence ID" value="GEL52708.1"/>
    <property type="molecule type" value="Genomic_DNA"/>
</dbReference>
<organism evidence="1 2">
    <name type="scientific">Asaia bogorensis NBRC 16594</name>
    <dbReference type="NCBI Taxonomy" id="1231624"/>
    <lineage>
        <taxon>Bacteria</taxon>
        <taxon>Pseudomonadati</taxon>
        <taxon>Pseudomonadota</taxon>
        <taxon>Alphaproteobacteria</taxon>
        <taxon>Acetobacterales</taxon>
        <taxon>Acetobacteraceae</taxon>
        <taxon>Asaia</taxon>
    </lineage>
</organism>
<protein>
    <submittedName>
        <fullName evidence="1">Uncharacterized protein</fullName>
    </submittedName>
</protein>
<gene>
    <name evidence="1" type="ORF">ABO01nite_07150</name>
</gene>
<evidence type="ECO:0000313" key="2">
    <source>
        <dbReference type="Proteomes" id="UP000321287"/>
    </source>
</evidence>
<reference evidence="1 2" key="1">
    <citation type="submission" date="2019-07" db="EMBL/GenBank/DDBJ databases">
        <title>Whole genome shotgun sequence of Asaia bogorensis NBRC 16594.</title>
        <authorList>
            <person name="Hosoyama A."/>
            <person name="Uohara A."/>
            <person name="Ohji S."/>
            <person name="Ichikawa N."/>
        </authorList>
    </citation>
    <scope>NUCLEOTIDE SEQUENCE [LARGE SCALE GENOMIC DNA]</scope>
    <source>
        <strain evidence="1 2">NBRC 16594</strain>
    </source>
</reference>
<proteinExistence type="predicted"/>
<sequence length="64" mass="7207">MARPALDRTRLAPAVQGYHRRGFPARLIAMRLGISERTTRGMLKALGLTAPRPQSRQIMEIRHG</sequence>
<comment type="caution">
    <text evidence="1">The sequence shown here is derived from an EMBL/GenBank/DDBJ whole genome shotgun (WGS) entry which is preliminary data.</text>
</comment>
<dbReference type="Proteomes" id="UP000321287">
    <property type="component" value="Unassembled WGS sequence"/>
</dbReference>
<dbReference type="GeneID" id="78225157"/>
<dbReference type="KEGG" id="abg:Asbog_00045"/>
<name>A0AAN4U1Z5_9PROT</name>